<evidence type="ECO:0000256" key="1">
    <source>
        <dbReference type="ARBA" id="ARBA00004651"/>
    </source>
</evidence>
<sequence length="412" mass="44835">MANTNHEKKWSHPALTGSRVKEWSITGGVLFAFLIGIPLLSALPSDDAWYKISNFRLNLLGKFLSFAIVAVGLNLAWGYTGILSLGQGVYFGLGAYIMGMYLLLKVGVAGHYESVLPDFMVWNGLTEMPLFWRPMYYAAVALPLVIIVPVVASIGLGYLTFKSRVRGVYFAIVTQATAMILVLTLIGNQPYTGGTNGLNDFRTIFGMPLRGPDLPKTEFILYLATVVILFGAYVLSRWIVRSKLGRVLTAIRDDEQRVRFTGYDVANFKIFIFAVAAAFAGIGGACFVPQVGIIAPANVGIVPSIEMTLWVAVGGRGTLVGPVIGAILVNSCKSGFSEVYPGSWLYFLGALFLGVVVLFPQGVAGIARFFRRSRVGEKTLAETTVTTDGGKKINKFFSKLTLKKHKGKRKES</sequence>
<dbReference type="PANTHER" id="PTHR30482">
    <property type="entry name" value="HIGH-AFFINITY BRANCHED-CHAIN AMINO ACID TRANSPORT SYSTEM PERMEASE"/>
    <property type="match status" value="1"/>
</dbReference>
<comment type="subcellular location">
    <subcellularLocation>
        <location evidence="1">Cell membrane</location>
        <topology evidence="1">Multi-pass membrane protein</topology>
    </subcellularLocation>
</comment>
<dbReference type="CDD" id="cd06581">
    <property type="entry name" value="TM_PBP1_LivM_like"/>
    <property type="match status" value="1"/>
</dbReference>
<evidence type="ECO:0008006" key="8">
    <source>
        <dbReference type="Google" id="ProtNLM"/>
    </source>
</evidence>
<comment type="caution">
    <text evidence="7">The sequence shown here is derived from an EMBL/GenBank/DDBJ whole genome shotgun (WGS) entry which is preliminary data.</text>
</comment>
<keyword evidence="3 6" id="KW-0812">Transmembrane</keyword>
<gene>
    <name evidence="7" type="ORF">LCGC14_1184500</name>
</gene>
<dbReference type="EMBL" id="LAZR01005959">
    <property type="protein sequence ID" value="KKM95809.1"/>
    <property type="molecule type" value="Genomic_DNA"/>
</dbReference>
<dbReference type="GO" id="GO:0005886">
    <property type="term" value="C:plasma membrane"/>
    <property type="evidence" value="ECO:0007669"/>
    <property type="project" value="UniProtKB-SubCell"/>
</dbReference>
<dbReference type="Pfam" id="PF02653">
    <property type="entry name" value="BPD_transp_2"/>
    <property type="match status" value="1"/>
</dbReference>
<feature type="transmembrane region" description="Helical" evidence="6">
    <location>
        <begin position="344"/>
        <end position="370"/>
    </location>
</feature>
<keyword evidence="4 6" id="KW-1133">Transmembrane helix</keyword>
<keyword evidence="2" id="KW-1003">Cell membrane</keyword>
<feature type="transmembrane region" description="Helical" evidence="6">
    <location>
        <begin position="23"/>
        <end position="43"/>
    </location>
</feature>
<dbReference type="InterPro" id="IPR001851">
    <property type="entry name" value="ABC_transp_permease"/>
</dbReference>
<keyword evidence="5 6" id="KW-0472">Membrane</keyword>
<feature type="transmembrane region" description="Helical" evidence="6">
    <location>
        <begin position="63"/>
        <end position="82"/>
    </location>
</feature>
<evidence type="ECO:0000313" key="7">
    <source>
        <dbReference type="EMBL" id="KKM95809.1"/>
    </source>
</evidence>
<dbReference type="GO" id="GO:0015658">
    <property type="term" value="F:branched-chain amino acid transmembrane transporter activity"/>
    <property type="evidence" value="ECO:0007669"/>
    <property type="project" value="InterPro"/>
</dbReference>
<feature type="transmembrane region" description="Helical" evidence="6">
    <location>
        <begin position="89"/>
        <end position="112"/>
    </location>
</feature>
<feature type="transmembrane region" description="Helical" evidence="6">
    <location>
        <begin position="168"/>
        <end position="186"/>
    </location>
</feature>
<evidence type="ECO:0000256" key="2">
    <source>
        <dbReference type="ARBA" id="ARBA00022475"/>
    </source>
</evidence>
<evidence type="ECO:0000256" key="3">
    <source>
        <dbReference type="ARBA" id="ARBA00022692"/>
    </source>
</evidence>
<feature type="transmembrane region" description="Helical" evidence="6">
    <location>
        <begin position="261"/>
        <end position="282"/>
    </location>
</feature>
<evidence type="ECO:0000256" key="5">
    <source>
        <dbReference type="ARBA" id="ARBA00023136"/>
    </source>
</evidence>
<protein>
    <recommendedName>
        <fullName evidence="8">Urea ABC transporter permease subunit UrtC</fullName>
    </recommendedName>
</protein>
<evidence type="ECO:0000256" key="4">
    <source>
        <dbReference type="ARBA" id="ARBA00022989"/>
    </source>
</evidence>
<name>A0A0F9LLB7_9ZZZZ</name>
<evidence type="ECO:0000256" key="6">
    <source>
        <dbReference type="SAM" id="Phobius"/>
    </source>
</evidence>
<dbReference type="PANTHER" id="PTHR30482:SF4">
    <property type="entry name" value="SLR1201 PROTEIN"/>
    <property type="match status" value="1"/>
</dbReference>
<accession>A0A0F9LLB7</accession>
<feature type="transmembrane region" description="Helical" evidence="6">
    <location>
        <begin position="219"/>
        <end position="240"/>
    </location>
</feature>
<dbReference type="InterPro" id="IPR043428">
    <property type="entry name" value="LivM-like"/>
</dbReference>
<dbReference type="NCBIfam" id="TIGR03408">
    <property type="entry name" value="urea_trans_UrtC"/>
    <property type="match status" value="1"/>
</dbReference>
<organism evidence="7">
    <name type="scientific">marine sediment metagenome</name>
    <dbReference type="NCBI Taxonomy" id="412755"/>
    <lineage>
        <taxon>unclassified sequences</taxon>
        <taxon>metagenomes</taxon>
        <taxon>ecological metagenomes</taxon>
    </lineage>
</organism>
<proteinExistence type="predicted"/>
<dbReference type="InterPro" id="IPR017778">
    <property type="entry name" value="ABC_transptr_urea_perm_UrtC"/>
</dbReference>
<reference evidence="7" key="1">
    <citation type="journal article" date="2015" name="Nature">
        <title>Complex archaea that bridge the gap between prokaryotes and eukaryotes.</title>
        <authorList>
            <person name="Spang A."/>
            <person name="Saw J.H."/>
            <person name="Jorgensen S.L."/>
            <person name="Zaremba-Niedzwiedzka K."/>
            <person name="Martijn J."/>
            <person name="Lind A.E."/>
            <person name="van Eijk R."/>
            <person name="Schleper C."/>
            <person name="Guy L."/>
            <person name="Ettema T.J."/>
        </authorList>
    </citation>
    <scope>NUCLEOTIDE SEQUENCE</scope>
</reference>
<dbReference type="AlphaFoldDB" id="A0A0F9LLB7"/>
<feature type="transmembrane region" description="Helical" evidence="6">
    <location>
        <begin position="135"/>
        <end position="161"/>
    </location>
</feature>